<dbReference type="EMBL" id="VBSN01000042">
    <property type="protein sequence ID" value="KAA6438871.1"/>
    <property type="molecule type" value="Genomic_DNA"/>
</dbReference>
<dbReference type="Proteomes" id="UP000323994">
    <property type="component" value="Unassembled WGS sequence"/>
</dbReference>
<dbReference type="OrthoDB" id="10011910at2"/>
<name>A0A5M8QUA3_9BACT</name>
<evidence type="ECO:0000313" key="2">
    <source>
        <dbReference type="Proteomes" id="UP000323994"/>
    </source>
</evidence>
<dbReference type="RefSeq" id="WP_139012890.1">
    <property type="nucleotide sequence ID" value="NZ_VBSN01000042.1"/>
</dbReference>
<dbReference type="AlphaFoldDB" id="A0A5M8QUA3"/>
<sequence>MEDDINKEEKGESSLKDVFALTMADIDIFLLQNEEQTEYLDKVFTKEEIRSQLKNSLIKILNIFEDQMVNINLPVFPALKFYAAVHHPDISDKELVSLRKEHQELFDIK</sequence>
<accession>A0A5M8QUA3</accession>
<proteinExistence type="predicted"/>
<keyword evidence="2" id="KW-1185">Reference proteome</keyword>
<organism evidence="1 2">
    <name type="scientific">Dyadobacter flavalbus</name>
    <dbReference type="NCBI Taxonomy" id="2579942"/>
    <lineage>
        <taxon>Bacteria</taxon>
        <taxon>Pseudomonadati</taxon>
        <taxon>Bacteroidota</taxon>
        <taxon>Cytophagia</taxon>
        <taxon>Cytophagales</taxon>
        <taxon>Spirosomataceae</taxon>
        <taxon>Dyadobacter</taxon>
    </lineage>
</organism>
<comment type="caution">
    <text evidence="1">The sequence shown here is derived from an EMBL/GenBank/DDBJ whole genome shotgun (WGS) entry which is preliminary data.</text>
</comment>
<gene>
    <name evidence="1" type="ORF">FEM33_15260</name>
</gene>
<reference evidence="1 2" key="1">
    <citation type="submission" date="2019-05" db="EMBL/GenBank/DDBJ databases">
        <authorList>
            <person name="Qu J.-H."/>
        </authorList>
    </citation>
    <scope>NUCLEOTIDE SEQUENCE [LARGE SCALE GENOMIC DNA]</scope>
    <source>
        <strain evidence="1 2">NS28</strain>
    </source>
</reference>
<evidence type="ECO:0000313" key="1">
    <source>
        <dbReference type="EMBL" id="KAA6438871.1"/>
    </source>
</evidence>
<protein>
    <submittedName>
        <fullName evidence="1">Uncharacterized protein</fullName>
    </submittedName>
</protein>